<dbReference type="GO" id="GO:0015768">
    <property type="term" value="P:maltose transport"/>
    <property type="evidence" value="ECO:0007669"/>
    <property type="project" value="TreeGrafter"/>
</dbReference>
<gene>
    <name evidence="4" type="ORF">DQQ01_03500</name>
</gene>
<reference evidence="5" key="1">
    <citation type="submission" date="2018-06" db="EMBL/GenBank/DDBJ databases">
        <title>Description of Blautia argi sp. nov., a new anaerobic isolated from dog feces.</title>
        <authorList>
            <person name="Chang Y.-H."/>
            <person name="Paek J."/>
            <person name="Shin Y."/>
        </authorList>
    </citation>
    <scope>NUCLEOTIDE SEQUENCE [LARGE SCALE GENOMIC DNA]</scope>
    <source>
        <strain evidence="5">KCTC 15426</strain>
    </source>
</reference>
<dbReference type="InterPro" id="IPR006059">
    <property type="entry name" value="SBP"/>
</dbReference>
<dbReference type="Pfam" id="PF01547">
    <property type="entry name" value="SBP_bac_1"/>
    <property type="match status" value="1"/>
</dbReference>
<keyword evidence="2" id="KW-0813">Transport</keyword>
<evidence type="ECO:0008006" key="6">
    <source>
        <dbReference type="Google" id="ProtNLM"/>
    </source>
</evidence>
<dbReference type="Proteomes" id="UP000250003">
    <property type="component" value="Chromosome"/>
</dbReference>
<keyword evidence="3" id="KW-0732">Signal</keyword>
<dbReference type="EMBL" id="CP030280">
    <property type="protein sequence ID" value="AWY97363.1"/>
    <property type="molecule type" value="Genomic_DNA"/>
</dbReference>
<evidence type="ECO:0000313" key="4">
    <source>
        <dbReference type="EMBL" id="AWY97363.1"/>
    </source>
</evidence>
<dbReference type="GO" id="GO:0055052">
    <property type="term" value="C:ATP-binding cassette (ABC) transporter complex, substrate-binding subunit-containing"/>
    <property type="evidence" value="ECO:0007669"/>
    <property type="project" value="TreeGrafter"/>
</dbReference>
<dbReference type="KEGG" id="blau:DQQ01_03500"/>
<evidence type="ECO:0000256" key="3">
    <source>
        <dbReference type="ARBA" id="ARBA00022729"/>
    </source>
</evidence>
<accession>A0A2Z4U8N0</accession>
<sequence length="455" mass="50478">MEKYLKKRRYGNMRARKILTLTTVSTMIAASLSFTGCGNAESSDGKATSKGDSDSVTLKWVSQGPGEDSWEGLTKPILEEYEKETGVHIDAEFYSFNDLFEVIETKAAAGNADFDVMSVDVTYIAKYGTSGYLEPLDKYFTDEDKAKWDSASYQAGVWEDTMYAAPENTSTQVLYYNKTLLDEAGIVIPENDENHRLTYDQIADLAKQALEKLDPDGTEGLIGFDFQQVSRVYQMNMLANAMGGKNISDDGYSLDGVVNTKPWIDAMTWYQDLVNAGIASKGYDADQLGEQFYAGKMLFMVGGTWTPSGMKVDDEIECTYAPCFEGFEDKAATSTGSWYFGINSNSKNKDAAADFIKWFTLEKGNDMWLEVNGDVPSRLDKQEEIKNDPDASKDMKIAAYEAANTAVPRAVTPVFGEYSTVLDQAWEDVRNGADVEETLENAIEQFESATAAYKK</sequence>
<dbReference type="OrthoDB" id="383712at2"/>
<dbReference type="CDD" id="cd13585">
    <property type="entry name" value="PBP2_TMBP_like"/>
    <property type="match status" value="1"/>
</dbReference>
<organism evidence="4 5">
    <name type="scientific">Blautia argi</name>
    <dbReference type="NCBI Taxonomy" id="1912897"/>
    <lineage>
        <taxon>Bacteria</taxon>
        <taxon>Bacillati</taxon>
        <taxon>Bacillota</taxon>
        <taxon>Clostridia</taxon>
        <taxon>Lachnospirales</taxon>
        <taxon>Lachnospiraceae</taxon>
        <taxon>Blautia</taxon>
    </lineage>
</organism>
<evidence type="ECO:0000256" key="1">
    <source>
        <dbReference type="ARBA" id="ARBA00008520"/>
    </source>
</evidence>
<protein>
    <recommendedName>
        <fullName evidence="6">Sugar ABC transporter substrate-binding protein</fullName>
    </recommendedName>
</protein>
<dbReference type="Gene3D" id="3.40.190.10">
    <property type="entry name" value="Periplasmic binding protein-like II"/>
    <property type="match status" value="1"/>
</dbReference>
<dbReference type="AlphaFoldDB" id="A0A2Z4U8N0"/>
<dbReference type="SUPFAM" id="SSF53850">
    <property type="entry name" value="Periplasmic binding protein-like II"/>
    <property type="match status" value="1"/>
</dbReference>
<keyword evidence="5" id="KW-1185">Reference proteome</keyword>
<dbReference type="PANTHER" id="PTHR30061">
    <property type="entry name" value="MALTOSE-BINDING PERIPLASMIC PROTEIN"/>
    <property type="match status" value="1"/>
</dbReference>
<evidence type="ECO:0000256" key="2">
    <source>
        <dbReference type="ARBA" id="ARBA00022448"/>
    </source>
</evidence>
<dbReference type="GO" id="GO:0042956">
    <property type="term" value="P:maltodextrin transmembrane transport"/>
    <property type="evidence" value="ECO:0007669"/>
    <property type="project" value="TreeGrafter"/>
</dbReference>
<evidence type="ECO:0000313" key="5">
    <source>
        <dbReference type="Proteomes" id="UP000250003"/>
    </source>
</evidence>
<comment type="similarity">
    <text evidence="1">Belongs to the bacterial solute-binding protein 1 family.</text>
</comment>
<dbReference type="GO" id="GO:1901982">
    <property type="term" value="F:maltose binding"/>
    <property type="evidence" value="ECO:0007669"/>
    <property type="project" value="TreeGrafter"/>
</dbReference>
<name>A0A2Z4U8N0_9FIRM</name>
<dbReference type="PANTHER" id="PTHR30061:SF50">
    <property type="entry name" value="MALTOSE_MALTODEXTRIN-BINDING PERIPLASMIC PROTEIN"/>
    <property type="match status" value="1"/>
</dbReference>
<proteinExistence type="inferred from homology"/>